<dbReference type="Gene3D" id="2.60.40.10">
    <property type="entry name" value="Immunoglobulins"/>
    <property type="match status" value="2"/>
</dbReference>
<dbReference type="SMART" id="SM00409">
    <property type="entry name" value="IG"/>
    <property type="match status" value="2"/>
</dbReference>
<comment type="caution">
    <text evidence="3">The sequence shown here is derived from an EMBL/GenBank/DDBJ whole genome shotgun (WGS) entry which is preliminary data.</text>
</comment>
<protein>
    <recommendedName>
        <fullName evidence="2">Ig-like domain-containing protein</fullName>
    </recommendedName>
</protein>
<gene>
    <name evidence="3" type="ORF">MNOR_LOCUS8358</name>
</gene>
<dbReference type="InterPro" id="IPR003598">
    <property type="entry name" value="Ig_sub2"/>
</dbReference>
<feature type="domain" description="Ig-like" evidence="2">
    <location>
        <begin position="60"/>
        <end position="157"/>
    </location>
</feature>
<sequence length="490" mass="55381">MYCAMGRSVASARSSSSSSSRRSSIARRRLWLQPLLILTGCCLCQAYDPEASITGLYTGPYFDPLTPKNHTAHLDDQAVLPCTVRQLGDKSVSWVRMRDADILTVDRYTFVGDERFESHYSTVKETWNLVIKYVQERDAGLYECQVSTEPKMSQLFSLRVVGVKKIIAQHNSNHFPPTTKGIKACQIIEMTSNSDFSKHKKASKRNFIWVLDVSVKKSGPEAITSTLTIHRVQKEDSGNYTCMPSNLHAASVMLHVLNEEQRAAVSDGRNSANNLVDPKLQLLLILLLFVLIYPTSSIIELSVNTESRQVEDEKVNKDRSTSSNIRYDNSAISKNFNNCSMGNKNIISRILCHLNSCSLEYLLLKSEIEVNEMLQIFKKSYQSFVVQNNEFLQGKYIKDNKTNSDMDLGNNLWVIGKLIELKSNDIIKDMGGRSQLMVLDMKGNSFDANDSYALLTNFIRLNKHTTVIYFCTTISEHLLHSANHFVAKKL</sequence>
<dbReference type="EMBL" id="CAXKWB010003873">
    <property type="protein sequence ID" value="CAL4070825.1"/>
    <property type="molecule type" value="Genomic_DNA"/>
</dbReference>
<feature type="non-terminal residue" evidence="3">
    <location>
        <position position="490"/>
    </location>
</feature>
<dbReference type="AlphaFoldDB" id="A0AAV2Q7G0"/>
<feature type="signal peptide" evidence="1">
    <location>
        <begin position="1"/>
        <end position="46"/>
    </location>
</feature>
<feature type="chain" id="PRO_5043674108" description="Ig-like domain-containing protein" evidence="1">
    <location>
        <begin position="47"/>
        <end position="490"/>
    </location>
</feature>
<accession>A0AAV2Q7G0</accession>
<dbReference type="InterPro" id="IPR007110">
    <property type="entry name" value="Ig-like_dom"/>
</dbReference>
<feature type="domain" description="Ig-like" evidence="2">
    <location>
        <begin position="185"/>
        <end position="253"/>
    </location>
</feature>
<evidence type="ECO:0000313" key="3">
    <source>
        <dbReference type="EMBL" id="CAL4070825.1"/>
    </source>
</evidence>
<dbReference type="InterPro" id="IPR013098">
    <property type="entry name" value="Ig_I-set"/>
</dbReference>
<dbReference type="InterPro" id="IPR013151">
    <property type="entry name" value="Immunoglobulin_dom"/>
</dbReference>
<organism evidence="3 4">
    <name type="scientific">Meganyctiphanes norvegica</name>
    <name type="common">Northern krill</name>
    <name type="synonym">Thysanopoda norvegica</name>
    <dbReference type="NCBI Taxonomy" id="48144"/>
    <lineage>
        <taxon>Eukaryota</taxon>
        <taxon>Metazoa</taxon>
        <taxon>Ecdysozoa</taxon>
        <taxon>Arthropoda</taxon>
        <taxon>Crustacea</taxon>
        <taxon>Multicrustacea</taxon>
        <taxon>Malacostraca</taxon>
        <taxon>Eumalacostraca</taxon>
        <taxon>Eucarida</taxon>
        <taxon>Euphausiacea</taxon>
        <taxon>Euphausiidae</taxon>
        <taxon>Meganyctiphanes</taxon>
    </lineage>
</organism>
<dbReference type="InterPro" id="IPR013783">
    <property type="entry name" value="Ig-like_fold"/>
</dbReference>
<dbReference type="CDD" id="cd00096">
    <property type="entry name" value="Ig"/>
    <property type="match status" value="2"/>
</dbReference>
<name>A0AAV2Q7G0_MEGNR</name>
<reference evidence="3 4" key="1">
    <citation type="submission" date="2024-05" db="EMBL/GenBank/DDBJ databases">
        <authorList>
            <person name="Wallberg A."/>
        </authorList>
    </citation>
    <scope>NUCLEOTIDE SEQUENCE [LARGE SCALE GENOMIC DNA]</scope>
</reference>
<keyword evidence="4" id="KW-1185">Reference proteome</keyword>
<evidence type="ECO:0000259" key="2">
    <source>
        <dbReference type="PROSITE" id="PS50835"/>
    </source>
</evidence>
<dbReference type="InterPro" id="IPR003599">
    <property type="entry name" value="Ig_sub"/>
</dbReference>
<dbReference type="Proteomes" id="UP001497623">
    <property type="component" value="Unassembled WGS sequence"/>
</dbReference>
<dbReference type="GO" id="GO:0032589">
    <property type="term" value="C:neuron projection membrane"/>
    <property type="evidence" value="ECO:0007669"/>
    <property type="project" value="TreeGrafter"/>
</dbReference>
<dbReference type="PANTHER" id="PTHR23279">
    <property type="entry name" value="DEFECTIVE PROBOSCIS EXTENSION RESPONSE DPR -RELATED"/>
    <property type="match status" value="1"/>
</dbReference>
<evidence type="ECO:0000256" key="1">
    <source>
        <dbReference type="SAM" id="SignalP"/>
    </source>
</evidence>
<dbReference type="PROSITE" id="PS50835">
    <property type="entry name" value="IG_LIKE"/>
    <property type="match status" value="2"/>
</dbReference>
<dbReference type="GO" id="GO:0050808">
    <property type="term" value="P:synapse organization"/>
    <property type="evidence" value="ECO:0007669"/>
    <property type="project" value="TreeGrafter"/>
</dbReference>
<dbReference type="SUPFAM" id="SSF48726">
    <property type="entry name" value="Immunoglobulin"/>
    <property type="match status" value="2"/>
</dbReference>
<proteinExistence type="predicted"/>
<dbReference type="FunFam" id="2.60.40.10:FF:000129">
    <property type="entry name" value="CLUMA_CG018772, isoform A"/>
    <property type="match status" value="1"/>
</dbReference>
<dbReference type="Pfam" id="PF07679">
    <property type="entry name" value="I-set"/>
    <property type="match status" value="1"/>
</dbReference>
<dbReference type="InterPro" id="IPR036179">
    <property type="entry name" value="Ig-like_dom_sf"/>
</dbReference>
<keyword evidence="1" id="KW-0732">Signal</keyword>
<dbReference type="Pfam" id="PF00047">
    <property type="entry name" value="ig"/>
    <property type="match status" value="1"/>
</dbReference>
<dbReference type="InterPro" id="IPR037448">
    <property type="entry name" value="Zig-8"/>
</dbReference>
<dbReference type="SMART" id="SM00408">
    <property type="entry name" value="IGc2"/>
    <property type="match status" value="2"/>
</dbReference>
<evidence type="ECO:0000313" key="4">
    <source>
        <dbReference type="Proteomes" id="UP001497623"/>
    </source>
</evidence>
<dbReference type="PANTHER" id="PTHR23279:SF21">
    <property type="entry name" value="DEFECTIVE PROBOSCIS EXTENSION RESPONSE 11, ISOFORM B-RELATED"/>
    <property type="match status" value="1"/>
</dbReference>